<dbReference type="EMBL" id="MU253757">
    <property type="protein sequence ID" value="KAG9248030.1"/>
    <property type="molecule type" value="Genomic_DNA"/>
</dbReference>
<dbReference type="GO" id="GO:0030488">
    <property type="term" value="P:tRNA methylation"/>
    <property type="evidence" value="ECO:0007669"/>
    <property type="project" value="TreeGrafter"/>
</dbReference>
<dbReference type="SUPFAM" id="SSF53335">
    <property type="entry name" value="S-adenosyl-L-methionine-dependent methyltransferases"/>
    <property type="match status" value="1"/>
</dbReference>
<sequence>MATTLGKQPNEAARVSVARKDGKGKRRTQVLDDSIMGTNSSSIVSKRSVERLYFPDEPHFFRGFVKKPLRRSPLINRGYWLRMKAIDQTVHRFLKSASEKQKAVINLGCG</sequence>
<evidence type="ECO:0000313" key="3">
    <source>
        <dbReference type="Proteomes" id="UP000887226"/>
    </source>
</evidence>
<dbReference type="InterPro" id="IPR029063">
    <property type="entry name" value="SAM-dependent_MTases_sf"/>
</dbReference>
<comment type="caution">
    <text evidence="2">The sequence shown here is derived from an EMBL/GenBank/DDBJ whole genome shotgun (WGS) entry which is preliminary data.</text>
</comment>
<evidence type="ECO:0000313" key="2">
    <source>
        <dbReference type="EMBL" id="KAG9248030.1"/>
    </source>
</evidence>
<gene>
    <name evidence="2" type="ORF">BJ878DRAFT_413579</name>
</gene>
<evidence type="ECO:0000256" key="1">
    <source>
        <dbReference type="SAM" id="MobiDB-lite"/>
    </source>
</evidence>
<dbReference type="PANTHER" id="PTHR46529">
    <property type="entry name" value="TRNA WYBUTOSINE-SYNTHESIZING PROTEIN 4"/>
    <property type="match status" value="1"/>
</dbReference>
<dbReference type="Proteomes" id="UP000887226">
    <property type="component" value="Unassembled WGS sequence"/>
</dbReference>
<keyword evidence="3" id="KW-1185">Reference proteome</keyword>
<reference evidence="2" key="1">
    <citation type="journal article" date="2021" name="IMA Fungus">
        <title>Genomic characterization of three marine fungi, including Emericellopsis atlantica sp. nov. with signatures of a generalist lifestyle and marine biomass degradation.</title>
        <authorList>
            <person name="Hagestad O.C."/>
            <person name="Hou L."/>
            <person name="Andersen J.H."/>
            <person name="Hansen E.H."/>
            <person name="Altermark B."/>
            <person name="Li C."/>
            <person name="Kuhnert E."/>
            <person name="Cox R.J."/>
            <person name="Crous P.W."/>
            <person name="Spatafora J.W."/>
            <person name="Lail K."/>
            <person name="Amirebrahimi M."/>
            <person name="Lipzen A."/>
            <person name="Pangilinan J."/>
            <person name="Andreopoulos W."/>
            <person name="Hayes R.D."/>
            <person name="Ng V."/>
            <person name="Grigoriev I.V."/>
            <person name="Jackson S.A."/>
            <person name="Sutton T.D.S."/>
            <person name="Dobson A.D.W."/>
            <person name="Rama T."/>
        </authorList>
    </citation>
    <scope>NUCLEOTIDE SEQUENCE</scope>
    <source>
        <strain evidence="2">TRa3180A</strain>
    </source>
</reference>
<dbReference type="GO" id="GO:0031591">
    <property type="term" value="P:wybutosine biosynthetic process"/>
    <property type="evidence" value="ECO:0007669"/>
    <property type="project" value="TreeGrafter"/>
</dbReference>
<dbReference type="OrthoDB" id="47172at2759"/>
<dbReference type="PANTHER" id="PTHR46529:SF1">
    <property type="entry name" value="TRNA WYBUTOSINE-SYNTHESIZING PROTEIN 4"/>
    <property type="match status" value="1"/>
</dbReference>
<dbReference type="GO" id="GO:0008175">
    <property type="term" value="F:tRNA methyltransferase activity"/>
    <property type="evidence" value="ECO:0007669"/>
    <property type="project" value="TreeGrafter"/>
</dbReference>
<organism evidence="2 3">
    <name type="scientific">Calycina marina</name>
    <dbReference type="NCBI Taxonomy" id="1763456"/>
    <lineage>
        <taxon>Eukaryota</taxon>
        <taxon>Fungi</taxon>
        <taxon>Dikarya</taxon>
        <taxon>Ascomycota</taxon>
        <taxon>Pezizomycotina</taxon>
        <taxon>Leotiomycetes</taxon>
        <taxon>Helotiales</taxon>
        <taxon>Pezizellaceae</taxon>
        <taxon>Calycina</taxon>
    </lineage>
</organism>
<protein>
    <submittedName>
        <fullName evidence="2">Uncharacterized protein</fullName>
    </submittedName>
</protein>
<name>A0A9P7ZAN2_9HELO</name>
<dbReference type="Gene3D" id="3.40.50.150">
    <property type="entry name" value="Vaccinia Virus protein VP39"/>
    <property type="match status" value="1"/>
</dbReference>
<feature type="region of interest" description="Disordered" evidence="1">
    <location>
        <begin position="1"/>
        <end position="28"/>
    </location>
</feature>
<proteinExistence type="predicted"/>
<accession>A0A9P7ZAN2</accession>
<dbReference type="AlphaFoldDB" id="A0A9P7ZAN2"/>